<dbReference type="PANTHER" id="PTHR33083:SF103">
    <property type="entry name" value="SENESCENCE REGULATOR"/>
    <property type="match status" value="1"/>
</dbReference>
<comment type="caution">
    <text evidence="3">The sequence shown here is derived from an EMBL/GenBank/DDBJ whole genome shotgun (WGS) entry which is preliminary data.</text>
</comment>
<dbReference type="Proteomes" id="UP001359559">
    <property type="component" value="Unassembled WGS sequence"/>
</dbReference>
<keyword evidence="4" id="KW-1185">Reference proteome</keyword>
<evidence type="ECO:0000256" key="2">
    <source>
        <dbReference type="SAM" id="MobiDB-lite"/>
    </source>
</evidence>
<dbReference type="AlphaFoldDB" id="A0AAN9JPY2"/>
<dbReference type="EMBL" id="JAYKXN010000003">
    <property type="protein sequence ID" value="KAK7303300.1"/>
    <property type="molecule type" value="Genomic_DNA"/>
</dbReference>
<comment type="similarity">
    <text evidence="1">Belongs to the senescence regulator S40 family.</text>
</comment>
<feature type="compositionally biased region" description="Acidic residues" evidence="2">
    <location>
        <begin position="20"/>
        <end position="29"/>
    </location>
</feature>
<sequence length="179" mass="19615">MADRGGFLNKRCGFGRGNMDEQDFDEEEVWSVAKERDDSGSKTTRACKESCGGGSSSSAWRLPAAPRKIPRANTLANTLLASDSPLVQGSSAPMDIPDWSKIYGKSTKKGSRDGVNNKSDDGFDDEDDDMVPPHEWIARRHARSQISSFSVCEGIGRTLKGRDLRKVRDAVLTKTGFIE</sequence>
<proteinExistence type="inferred from homology"/>
<name>A0AAN9JPY2_CLITE</name>
<dbReference type="GO" id="GO:0010150">
    <property type="term" value="P:leaf senescence"/>
    <property type="evidence" value="ECO:0007669"/>
    <property type="project" value="UniProtKB-ARBA"/>
</dbReference>
<dbReference type="Pfam" id="PF04520">
    <property type="entry name" value="Senescence_reg"/>
    <property type="match status" value="1"/>
</dbReference>
<evidence type="ECO:0000313" key="3">
    <source>
        <dbReference type="EMBL" id="KAK7303300.1"/>
    </source>
</evidence>
<evidence type="ECO:0000256" key="1">
    <source>
        <dbReference type="ARBA" id="ARBA00034773"/>
    </source>
</evidence>
<protein>
    <recommendedName>
        <fullName evidence="5">Senescence regulator</fullName>
    </recommendedName>
</protein>
<feature type="region of interest" description="Disordered" evidence="2">
    <location>
        <begin position="18"/>
        <end position="63"/>
    </location>
</feature>
<accession>A0AAN9JPY2</accession>
<evidence type="ECO:0000313" key="4">
    <source>
        <dbReference type="Proteomes" id="UP001359559"/>
    </source>
</evidence>
<dbReference type="PANTHER" id="PTHR33083">
    <property type="entry name" value="EXPRESSED PROTEIN"/>
    <property type="match status" value="1"/>
</dbReference>
<organism evidence="3 4">
    <name type="scientific">Clitoria ternatea</name>
    <name type="common">Butterfly pea</name>
    <dbReference type="NCBI Taxonomy" id="43366"/>
    <lineage>
        <taxon>Eukaryota</taxon>
        <taxon>Viridiplantae</taxon>
        <taxon>Streptophyta</taxon>
        <taxon>Embryophyta</taxon>
        <taxon>Tracheophyta</taxon>
        <taxon>Spermatophyta</taxon>
        <taxon>Magnoliopsida</taxon>
        <taxon>eudicotyledons</taxon>
        <taxon>Gunneridae</taxon>
        <taxon>Pentapetalae</taxon>
        <taxon>rosids</taxon>
        <taxon>fabids</taxon>
        <taxon>Fabales</taxon>
        <taxon>Fabaceae</taxon>
        <taxon>Papilionoideae</taxon>
        <taxon>50 kb inversion clade</taxon>
        <taxon>NPAAA clade</taxon>
        <taxon>indigoferoid/millettioid clade</taxon>
        <taxon>Phaseoleae</taxon>
        <taxon>Clitoria</taxon>
    </lineage>
</organism>
<feature type="region of interest" description="Disordered" evidence="2">
    <location>
        <begin position="86"/>
        <end position="131"/>
    </location>
</feature>
<reference evidence="3 4" key="1">
    <citation type="submission" date="2024-01" db="EMBL/GenBank/DDBJ databases">
        <title>The genomes of 5 underutilized Papilionoideae crops provide insights into root nodulation and disease resistance.</title>
        <authorList>
            <person name="Yuan L."/>
        </authorList>
    </citation>
    <scope>NUCLEOTIDE SEQUENCE [LARGE SCALE GENOMIC DNA]</scope>
    <source>
        <strain evidence="3">LY-2023</strain>
        <tissue evidence="3">Leaf</tissue>
    </source>
</reference>
<dbReference type="InterPro" id="IPR007608">
    <property type="entry name" value="Senescence_reg_S40"/>
</dbReference>
<evidence type="ECO:0008006" key="5">
    <source>
        <dbReference type="Google" id="ProtNLM"/>
    </source>
</evidence>
<gene>
    <name evidence="3" type="ORF">RJT34_14203</name>
</gene>